<evidence type="ECO:0000313" key="2">
    <source>
        <dbReference type="Proteomes" id="UP000054843"/>
    </source>
</evidence>
<comment type="caution">
    <text evidence="1">The sequence shown here is derived from an EMBL/GenBank/DDBJ whole genome shotgun (WGS) entry which is preliminary data.</text>
</comment>
<organism evidence="1 2">
    <name type="scientific">Trichinella papuae</name>
    <dbReference type="NCBI Taxonomy" id="268474"/>
    <lineage>
        <taxon>Eukaryota</taxon>
        <taxon>Metazoa</taxon>
        <taxon>Ecdysozoa</taxon>
        <taxon>Nematoda</taxon>
        <taxon>Enoplea</taxon>
        <taxon>Dorylaimia</taxon>
        <taxon>Trichinellida</taxon>
        <taxon>Trichinellidae</taxon>
        <taxon>Trichinella</taxon>
    </lineage>
</organism>
<accession>A0A0V1MFI4</accession>
<keyword evidence="2" id="KW-1185">Reference proteome</keyword>
<dbReference type="Proteomes" id="UP000054843">
    <property type="component" value="Unassembled WGS sequence"/>
</dbReference>
<proteinExistence type="predicted"/>
<reference evidence="1 2" key="1">
    <citation type="submission" date="2015-01" db="EMBL/GenBank/DDBJ databases">
        <title>Evolution of Trichinella species and genotypes.</title>
        <authorList>
            <person name="Korhonen P.K."/>
            <person name="Edoardo P."/>
            <person name="Giuseppe L.R."/>
            <person name="Gasser R.B."/>
        </authorList>
    </citation>
    <scope>NUCLEOTIDE SEQUENCE [LARGE SCALE GENOMIC DNA]</scope>
    <source>
        <strain evidence="1">ISS1980</strain>
    </source>
</reference>
<dbReference type="EMBL" id="JYDO01000113">
    <property type="protein sequence ID" value="KRZ70521.1"/>
    <property type="molecule type" value="Genomic_DNA"/>
</dbReference>
<dbReference type="AlphaFoldDB" id="A0A0V1MFI4"/>
<gene>
    <name evidence="1" type="ORF">T10_11588</name>
</gene>
<name>A0A0V1MFI4_9BILA</name>
<sequence>MPKTHTSAENIGWIKHQNNGNYLSSKSMRCATPEQWHRSEKRQTASTASVMGKSSCAGGMITAL</sequence>
<protein>
    <submittedName>
        <fullName evidence="1">Uncharacterized protein</fullName>
    </submittedName>
</protein>
<evidence type="ECO:0000313" key="1">
    <source>
        <dbReference type="EMBL" id="KRZ70521.1"/>
    </source>
</evidence>